<accession>A0A382TCI1</accession>
<reference evidence="8" key="1">
    <citation type="submission" date="2018-05" db="EMBL/GenBank/DDBJ databases">
        <authorList>
            <person name="Lanie J.A."/>
            <person name="Ng W.-L."/>
            <person name="Kazmierczak K.M."/>
            <person name="Andrzejewski T.M."/>
            <person name="Davidsen T.M."/>
            <person name="Wayne K.J."/>
            <person name="Tettelin H."/>
            <person name="Glass J.I."/>
            <person name="Rusch D."/>
            <person name="Podicherti R."/>
            <person name="Tsui H.-C.T."/>
            <person name="Winkler M.E."/>
        </authorList>
    </citation>
    <scope>NUCLEOTIDE SEQUENCE</scope>
</reference>
<feature type="transmembrane region" description="Helical" evidence="7">
    <location>
        <begin position="277"/>
        <end position="295"/>
    </location>
</feature>
<evidence type="ECO:0000256" key="4">
    <source>
        <dbReference type="ARBA" id="ARBA00022692"/>
    </source>
</evidence>
<feature type="non-terminal residue" evidence="8">
    <location>
        <position position="1"/>
    </location>
</feature>
<feature type="transmembrane region" description="Helical" evidence="7">
    <location>
        <begin position="209"/>
        <end position="227"/>
    </location>
</feature>
<dbReference type="Pfam" id="PF00953">
    <property type="entry name" value="Glycos_transf_4"/>
    <property type="match status" value="1"/>
</dbReference>
<comment type="subcellular location">
    <subcellularLocation>
        <location evidence="1">Cell membrane</location>
        <topology evidence="1">Multi-pass membrane protein</topology>
    </subcellularLocation>
</comment>
<sequence>INIIVGAALLAFLHYNQKPARFFMGDAGSLFLGYHLAVMPLFFFVAGGGRSSSGDLNITPFILLASYLIADTTRVFVARLRKGKHPLEPDQLHLHYQLYHYGKSENGTLMAIFLLAGLGCLLAIIPSAFIGNNVFLLSLYIMSLAAFAFIEFIPRTFIRILMSAINRFRSTNTDPWPYKLLFRIRYLPIAMGTYFFCLAFIHRGQFFELTPLQGVVLVTTLLTLFILKDTLTSEHRKFEAILISIGILQAIVLSLGFDADLVPMNEQTGLPLFISWLRYGTLAFSGVIISTNYILHTDMLGRG</sequence>
<keyword evidence="2" id="KW-1003">Cell membrane</keyword>
<keyword evidence="6 7" id="KW-0472">Membrane</keyword>
<dbReference type="PANTHER" id="PTHR22926:SF3">
    <property type="entry name" value="UNDECAPRENYL-PHOSPHATE ALPHA-N-ACETYLGLUCOSAMINYL 1-PHOSPHATE TRANSFERASE"/>
    <property type="match status" value="1"/>
</dbReference>
<dbReference type="PANTHER" id="PTHR22926">
    <property type="entry name" value="PHOSPHO-N-ACETYLMURAMOYL-PENTAPEPTIDE-TRANSFERASE"/>
    <property type="match status" value="1"/>
</dbReference>
<dbReference type="InterPro" id="IPR000715">
    <property type="entry name" value="Glycosyl_transferase_4"/>
</dbReference>
<evidence type="ECO:0000256" key="7">
    <source>
        <dbReference type="SAM" id="Phobius"/>
    </source>
</evidence>
<feature type="transmembrane region" description="Helical" evidence="7">
    <location>
        <begin position="135"/>
        <end position="153"/>
    </location>
</feature>
<keyword evidence="4 7" id="KW-0812">Transmembrane</keyword>
<dbReference type="GO" id="GO:0005886">
    <property type="term" value="C:plasma membrane"/>
    <property type="evidence" value="ECO:0007669"/>
    <property type="project" value="UniProtKB-SubCell"/>
</dbReference>
<feature type="non-terminal residue" evidence="8">
    <location>
        <position position="303"/>
    </location>
</feature>
<feature type="transmembrane region" description="Helical" evidence="7">
    <location>
        <begin position="27"/>
        <end position="46"/>
    </location>
</feature>
<proteinExistence type="predicted"/>
<dbReference type="GO" id="GO:0071555">
    <property type="term" value="P:cell wall organization"/>
    <property type="evidence" value="ECO:0007669"/>
    <property type="project" value="TreeGrafter"/>
</dbReference>
<keyword evidence="3" id="KW-0808">Transferase</keyword>
<dbReference type="AlphaFoldDB" id="A0A382TCI1"/>
<name>A0A382TCI1_9ZZZZ</name>
<evidence type="ECO:0000313" key="8">
    <source>
        <dbReference type="EMBL" id="SVD19854.1"/>
    </source>
</evidence>
<feature type="transmembrane region" description="Helical" evidence="7">
    <location>
        <begin position="58"/>
        <end position="77"/>
    </location>
</feature>
<dbReference type="GO" id="GO:0016780">
    <property type="term" value="F:phosphotransferase activity, for other substituted phosphate groups"/>
    <property type="evidence" value="ECO:0007669"/>
    <property type="project" value="InterPro"/>
</dbReference>
<keyword evidence="5 7" id="KW-1133">Transmembrane helix</keyword>
<dbReference type="GO" id="GO:0009103">
    <property type="term" value="P:lipopolysaccharide biosynthetic process"/>
    <property type="evidence" value="ECO:0007669"/>
    <property type="project" value="TreeGrafter"/>
</dbReference>
<evidence type="ECO:0000256" key="1">
    <source>
        <dbReference type="ARBA" id="ARBA00004651"/>
    </source>
</evidence>
<evidence type="ECO:0000256" key="2">
    <source>
        <dbReference type="ARBA" id="ARBA00022475"/>
    </source>
</evidence>
<evidence type="ECO:0000256" key="3">
    <source>
        <dbReference type="ARBA" id="ARBA00022679"/>
    </source>
</evidence>
<dbReference type="GO" id="GO:0044038">
    <property type="term" value="P:cell wall macromolecule biosynthetic process"/>
    <property type="evidence" value="ECO:0007669"/>
    <property type="project" value="TreeGrafter"/>
</dbReference>
<feature type="transmembrane region" description="Helical" evidence="7">
    <location>
        <begin position="109"/>
        <end position="129"/>
    </location>
</feature>
<feature type="transmembrane region" description="Helical" evidence="7">
    <location>
        <begin position="239"/>
        <end position="257"/>
    </location>
</feature>
<evidence type="ECO:0000256" key="6">
    <source>
        <dbReference type="ARBA" id="ARBA00023136"/>
    </source>
</evidence>
<protein>
    <submittedName>
        <fullName evidence="8">Uncharacterized protein</fullName>
    </submittedName>
</protein>
<gene>
    <name evidence="8" type="ORF">METZ01_LOCUS372708</name>
</gene>
<feature type="transmembrane region" description="Helical" evidence="7">
    <location>
        <begin position="186"/>
        <end position="203"/>
    </location>
</feature>
<organism evidence="8">
    <name type="scientific">marine metagenome</name>
    <dbReference type="NCBI Taxonomy" id="408172"/>
    <lineage>
        <taxon>unclassified sequences</taxon>
        <taxon>metagenomes</taxon>
        <taxon>ecological metagenomes</taxon>
    </lineage>
</organism>
<dbReference type="EMBL" id="UINC01135602">
    <property type="protein sequence ID" value="SVD19854.1"/>
    <property type="molecule type" value="Genomic_DNA"/>
</dbReference>
<evidence type="ECO:0000256" key="5">
    <source>
        <dbReference type="ARBA" id="ARBA00022989"/>
    </source>
</evidence>